<dbReference type="Proteomes" id="UP000280346">
    <property type="component" value="Unassembled WGS sequence"/>
</dbReference>
<comment type="caution">
    <text evidence="1">The sequence shown here is derived from an EMBL/GenBank/DDBJ whole genome shotgun (WGS) entry which is preliminary data.</text>
</comment>
<name>A0A433JA39_9PROT</name>
<accession>A0A433JA39</accession>
<protein>
    <submittedName>
        <fullName evidence="1">Uncharacterized protein</fullName>
    </submittedName>
</protein>
<proteinExistence type="predicted"/>
<evidence type="ECO:0000313" key="2">
    <source>
        <dbReference type="Proteomes" id="UP000280346"/>
    </source>
</evidence>
<organism evidence="1 2">
    <name type="scientific">Azospirillum doebereinerae</name>
    <dbReference type="NCBI Taxonomy" id="92933"/>
    <lineage>
        <taxon>Bacteria</taxon>
        <taxon>Pseudomonadati</taxon>
        <taxon>Pseudomonadota</taxon>
        <taxon>Alphaproteobacteria</taxon>
        <taxon>Rhodospirillales</taxon>
        <taxon>Azospirillaceae</taxon>
        <taxon>Azospirillum</taxon>
    </lineage>
</organism>
<sequence length="77" mass="8342">MRGESRRTPKASDGFAGWDEGYFAEGGKVCGPLTPTPLPQGERGFKDWLYDAVVCSVHLAVAVSMVQRPSRNSSLLT</sequence>
<gene>
    <name evidence="1" type="ORF">EJ913_11520</name>
</gene>
<dbReference type="EMBL" id="RZIJ01000007">
    <property type="protein sequence ID" value="RUQ72177.1"/>
    <property type="molecule type" value="Genomic_DNA"/>
</dbReference>
<reference evidence="1 2" key="1">
    <citation type="submission" date="2018-12" db="EMBL/GenBank/DDBJ databases">
        <authorList>
            <person name="Yang Y."/>
        </authorList>
    </citation>
    <scope>NUCLEOTIDE SEQUENCE [LARGE SCALE GENOMIC DNA]</scope>
    <source>
        <strain evidence="1 2">GSF71</strain>
    </source>
</reference>
<keyword evidence="2" id="KW-1185">Reference proteome</keyword>
<evidence type="ECO:0000313" key="1">
    <source>
        <dbReference type="EMBL" id="RUQ72177.1"/>
    </source>
</evidence>
<dbReference type="AlphaFoldDB" id="A0A433JA39"/>